<dbReference type="WBParaSite" id="L893_g14796.t1">
    <property type="protein sequence ID" value="L893_g14796.t1"/>
    <property type="gene ID" value="L893_g14796"/>
</dbReference>
<evidence type="ECO:0000313" key="5">
    <source>
        <dbReference type="WBParaSite" id="L893_g14796.t1"/>
    </source>
</evidence>
<comment type="similarity">
    <text evidence="2">Belongs to the eukaryotic ribosomal protein eL8 family.</text>
</comment>
<evidence type="ECO:0000259" key="3">
    <source>
        <dbReference type="Pfam" id="PF01248"/>
    </source>
</evidence>
<dbReference type="GO" id="GO:0031120">
    <property type="term" value="P:snRNA pseudouridine synthesis"/>
    <property type="evidence" value="ECO:0007669"/>
    <property type="project" value="UniProtKB-UniRule"/>
</dbReference>
<reference evidence="5" key="1">
    <citation type="submission" date="2016-11" db="UniProtKB">
        <authorList>
            <consortium name="WormBaseParasite"/>
        </authorList>
    </citation>
    <scope>IDENTIFICATION</scope>
</reference>
<feature type="domain" description="Ribosomal protein eL8/eL30/eS12/Gadd45" evidence="3">
    <location>
        <begin position="47"/>
        <end position="142"/>
    </location>
</feature>
<dbReference type="GO" id="GO:0031429">
    <property type="term" value="C:box H/ACA snoRNP complex"/>
    <property type="evidence" value="ECO:0007669"/>
    <property type="project" value="UniProtKB-UniRule"/>
</dbReference>
<keyword evidence="4" id="KW-1185">Reference proteome</keyword>
<protein>
    <recommendedName>
        <fullName evidence="2">H/ACA ribonucleoprotein complex subunit 2</fullName>
    </recommendedName>
    <alternativeName>
        <fullName evidence="2">Nucleolar protein family A member 2</fullName>
    </alternativeName>
</protein>
<dbReference type="Proteomes" id="UP000095287">
    <property type="component" value="Unplaced"/>
</dbReference>
<proteinExistence type="inferred from homology"/>
<comment type="function">
    <text evidence="2">Common component of the spliceosome and rRNA processing machinery.</text>
</comment>
<dbReference type="GO" id="GO:0000398">
    <property type="term" value="P:mRNA splicing, via spliceosome"/>
    <property type="evidence" value="ECO:0007669"/>
    <property type="project" value="UniProtKB-UniRule"/>
</dbReference>
<comment type="subcellular location">
    <subcellularLocation>
        <location evidence="2">Nucleus</location>
        <location evidence="2">Nucleolus</location>
    </subcellularLocation>
</comment>
<keyword evidence="1 2" id="KW-0694">RNA-binding</keyword>
<keyword evidence="2" id="KW-0687">Ribonucleoprotein</keyword>
<name>A0A1I7YBV5_9BILA</name>
<evidence type="ECO:0000256" key="1">
    <source>
        <dbReference type="ARBA" id="ARBA00022884"/>
    </source>
</evidence>
<comment type="function">
    <text evidence="2">Required for ribosome biogenesis. Part of a complex which catalyzes pseudouridylation of rRNA. This involves the isomerization of uridine such that the ribose is subsequently attached to C5, instead of the normal N1. Pseudouridine ('psi') residues may serve to stabilize the conformation of rRNAs.</text>
</comment>
<dbReference type="PANTHER" id="PTHR23105">
    <property type="entry name" value="RIBOSOMAL PROTEIN L7AE FAMILY MEMBER"/>
    <property type="match status" value="1"/>
</dbReference>
<dbReference type="GO" id="GO:0003723">
    <property type="term" value="F:RNA binding"/>
    <property type="evidence" value="ECO:0007669"/>
    <property type="project" value="UniProtKB-UniRule"/>
</dbReference>
<dbReference type="SUPFAM" id="SSF55315">
    <property type="entry name" value="L30e-like"/>
    <property type="match status" value="1"/>
</dbReference>
<dbReference type="InterPro" id="IPR002415">
    <property type="entry name" value="H/ACA_rnp_Nhp2-like"/>
</dbReference>
<dbReference type="InterPro" id="IPR004038">
    <property type="entry name" value="Ribosomal_eL8/eL30/eS12/Gad45"/>
</dbReference>
<dbReference type="Pfam" id="PF01248">
    <property type="entry name" value="Ribosomal_L7Ae"/>
    <property type="match status" value="1"/>
</dbReference>
<sequence>MARGENEAMDVSTASVGVDSDKVDYQELCEHVNEIAQPLASKKLAKKITKLVKKAAEAKGMKQGVADVHREIRKFKDDEKAIIILAGNVYPIDVYSHVPALCEEKGLPYAFVPSKEMLGKACGHKRNAVLVFIKKNESYEELFDEVSEAIGNLTIDVATS</sequence>
<dbReference type="PRINTS" id="PR00883">
    <property type="entry name" value="NUCLEARHMG"/>
</dbReference>
<accession>A0A1I7YBV5</accession>
<dbReference type="Gene3D" id="3.30.1330.30">
    <property type="match status" value="1"/>
</dbReference>
<evidence type="ECO:0000313" key="4">
    <source>
        <dbReference type="Proteomes" id="UP000095287"/>
    </source>
</evidence>
<dbReference type="InterPro" id="IPR050257">
    <property type="entry name" value="eL8/uL1-like"/>
</dbReference>
<dbReference type="AlphaFoldDB" id="A0A1I7YBV5"/>
<organism evidence="4 5">
    <name type="scientific">Steinernema glaseri</name>
    <dbReference type="NCBI Taxonomy" id="37863"/>
    <lineage>
        <taxon>Eukaryota</taxon>
        <taxon>Metazoa</taxon>
        <taxon>Ecdysozoa</taxon>
        <taxon>Nematoda</taxon>
        <taxon>Chromadorea</taxon>
        <taxon>Rhabditida</taxon>
        <taxon>Tylenchina</taxon>
        <taxon>Panagrolaimomorpha</taxon>
        <taxon>Strongyloidoidea</taxon>
        <taxon>Steinernematidae</taxon>
        <taxon>Steinernema</taxon>
    </lineage>
</organism>
<dbReference type="InterPro" id="IPR029064">
    <property type="entry name" value="Ribosomal_eL30-like_sf"/>
</dbReference>
<evidence type="ECO:0000256" key="2">
    <source>
        <dbReference type="RuleBase" id="RU366039"/>
    </source>
</evidence>
<keyword evidence="2" id="KW-0539">Nucleus</keyword>